<feature type="compositionally biased region" description="Polar residues" evidence="1">
    <location>
        <begin position="674"/>
        <end position="687"/>
    </location>
</feature>
<protein>
    <submittedName>
        <fullName evidence="2">Uncharacterized protein</fullName>
    </submittedName>
</protein>
<feature type="compositionally biased region" description="Acidic residues" evidence="1">
    <location>
        <begin position="452"/>
        <end position="468"/>
    </location>
</feature>
<dbReference type="AlphaFoldDB" id="A0A9P7VTL1"/>
<dbReference type="GeneID" id="66102031"/>
<dbReference type="RefSeq" id="XP_043039878.1">
    <property type="nucleotide sequence ID" value="XM_043179737.1"/>
</dbReference>
<dbReference type="Proteomes" id="UP000812287">
    <property type="component" value="Unassembled WGS sequence"/>
</dbReference>
<feature type="region of interest" description="Disordered" evidence="1">
    <location>
        <begin position="275"/>
        <end position="349"/>
    </location>
</feature>
<feature type="region of interest" description="Disordered" evidence="1">
    <location>
        <begin position="362"/>
        <end position="501"/>
    </location>
</feature>
<reference evidence="2" key="1">
    <citation type="submission" date="2020-11" db="EMBL/GenBank/DDBJ databases">
        <title>Adaptations for nitrogen fixation in a non-lichenized fungal sporocarp promotes dispersal by wood-feeding termites.</title>
        <authorList>
            <consortium name="DOE Joint Genome Institute"/>
            <person name="Koch R.A."/>
            <person name="Yoon G."/>
            <person name="Arayal U."/>
            <person name="Lail K."/>
            <person name="Amirebrahimi M."/>
            <person name="Labutti K."/>
            <person name="Lipzen A."/>
            <person name="Riley R."/>
            <person name="Barry K."/>
            <person name="Henrissat B."/>
            <person name="Grigoriev I.V."/>
            <person name="Herr J.R."/>
            <person name="Aime M.C."/>
        </authorList>
    </citation>
    <scope>NUCLEOTIDE SEQUENCE</scope>
    <source>
        <strain evidence="2">MCA 3950</strain>
    </source>
</reference>
<sequence>MVLFSPPENERAGLREVMSEHQDVTKIMREYDRWWCRHLDRNNQLEHLRRVTVNAEIRQSDFNSQPAKERQDVSGSESSMIFHPLTDSWSPSPRNSRTKPFEQIRKSQNQSVVKTTVSAQRPKASSGTAPILTKFARKIADSLDVGGSEPGDTSLHLSLPTRTQRPKKTVVPNRIVKSKSPLLSLDRSDVMVNPENRSHIYLSSPPSQMPLSRKSATQSAAFSPKHSTTFTDIQSHNLPSSFTLGHDGFLSSPSPGSSHGSVSRLLAADRVRKVPPSAQPNHLPINSQSTPKILAPNSDTSSQPFSQSQLQSQSWVHSQSQSQECPPSQLHPLFSQSLSQSQSELHSQLSYDLQPNVSAQFSAEVKPHSEPSLRLPQPFSQSFAPSGVSQHADVTQAVNLPPRSEQDAGDIDEHDSLFSADDYDDDLYRTRSSTRENTENGSLSVNPPDTQNDMDVDGLSDETSESDLESDKQSSMKCSNGQKHDGSDTESPNTGIKLDSDDFQTQTDLFGSLQKSQLQMAVRSRREKKRVSLGFDDLEEPTLSVSCSRASIIHHSPSAWAAPSFMRQTVAHESAEPLGSRSNYIRPDDTTRQQDKIVLGAPQRGNPQKSRPTTRIIGETLDEISRTRKKDTIATTRQTLPREDADNQMEGSVGMKRPSGNNQPHRPLKRGKRNASQSISAFGSGSAHTHTKLLGFSVALDKTGLQNVVSWSRMKNIILNTGKYQSVLRE</sequence>
<feature type="compositionally biased region" description="Polar residues" evidence="1">
    <location>
        <begin position="204"/>
        <end position="236"/>
    </location>
</feature>
<accession>A0A9P7VTL1</accession>
<feature type="region of interest" description="Disordered" evidence="1">
    <location>
        <begin position="146"/>
        <end position="168"/>
    </location>
</feature>
<feature type="compositionally biased region" description="Polar residues" evidence="1">
    <location>
        <begin position="378"/>
        <end position="398"/>
    </location>
</feature>
<feature type="compositionally biased region" description="Basic and acidic residues" evidence="1">
    <location>
        <begin position="426"/>
        <end position="438"/>
    </location>
</feature>
<evidence type="ECO:0000256" key="1">
    <source>
        <dbReference type="SAM" id="MobiDB-lite"/>
    </source>
</evidence>
<dbReference type="OrthoDB" id="3144405at2759"/>
<comment type="caution">
    <text evidence="2">The sequence shown here is derived from an EMBL/GenBank/DDBJ whole genome shotgun (WGS) entry which is preliminary data.</text>
</comment>
<feature type="compositionally biased region" description="Polar residues" evidence="1">
    <location>
        <begin position="106"/>
        <end position="125"/>
    </location>
</feature>
<gene>
    <name evidence="2" type="ORF">BT62DRAFT_115643</name>
</gene>
<proteinExistence type="predicted"/>
<evidence type="ECO:0000313" key="2">
    <source>
        <dbReference type="EMBL" id="KAG7446378.1"/>
    </source>
</evidence>
<keyword evidence="3" id="KW-1185">Reference proteome</keyword>
<name>A0A9P7VTL1_9AGAR</name>
<feature type="compositionally biased region" description="Low complexity" evidence="1">
    <location>
        <begin position="301"/>
        <end position="349"/>
    </location>
</feature>
<feature type="compositionally biased region" description="Polar residues" evidence="1">
    <location>
        <begin position="439"/>
        <end position="451"/>
    </location>
</feature>
<organism evidence="2 3">
    <name type="scientific">Guyanagaster necrorhizus</name>
    <dbReference type="NCBI Taxonomy" id="856835"/>
    <lineage>
        <taxon>Eukaryota</taxon>
        <taxon>Fungi</taxon>
        <taxon>Dikarya</taxon>
        <taxon>Basidiomycota</taxon>
        <taxon>Agaricomycotina</taxon>
        <taxon>Agaricomycetes</taxon>
        <taxon>Agaricomycetidae</taxon>
        <taxon>Agaricales</taxon>
        <taxon>Marasmiineae</taxon>
        <taxon>Physalacriaceae</taxon>
        <taxon>Guyanagaster</taxon>
    </lineage>
</organism>
<dbReference type="EMBL" id="MU250534">
    <property type="protein sequence ID" value="KAG7446378.1"/>
    <property type="molecule type" value="Genomic_DNA"/>
</dbReference>
<feature type="region of interest" description="Disordered" evidence="1">
    <location>
        <begin position="60"/>
        <end position="125"/>
    </location>
</feature>
<evidence type="ECO:0000313" key="3">
    <source>
        <dbReference type="Proteomes" id="UP000812287"/>
    </source>
</evidence>
<feature type="region of interest" description="Disordered" evidence="1">
    <location>
        <begin position="627"/>
        <end position="687"/>
    </location>
</feature>
<feature type="region of interest" description="Disordered" evidence="1">
    <location>
        <begin position="200"/>
        <end position="236"/>
    </location>
</feature>